<feature type="compositionally biased region" description="Basic and acidic residues" evidence="1">
    <location>
        <begin position="49"/>
        <end position="71"/>
    </location>
</feature>
<evidence type="ECO:0000313" key="3">
    <source>
        <dbReference type="Proteomes" id="UP000324222"/>
    </source>
</evidence>
<dbReference type="Proteomes" id="UP000324222">
    <property type="component" value="Unassembled WGS sequence"/>
</dbReference>
<evidence type="ECO:0000256" key="1">
    <source>
        <dbReference type="SAM" id="MobiDB-lite"/>
    </source>
</evidence>
<protein>
    <submittedName>
        <fullName evidence="2">Uncharacterized protein</fullName>
    </submittedName>
</protein>
<feature type="compositionally biased region" description="Basic and acidic residues" evidence="1">
    <location>
        <begin position="85"/>
        <end position="98"/>
    </location>
</feature>
<gene>
    <name evidence="2" type="ORF">E2C01_053552</name>
</gene>
<reference evidence="2 3" key="1">
    <citation type="submission" date="2019-05" db="EMBL/GenBank/DDBJ databases">
        <title>Another draft genome of Portunus trituberculatus and its Hox gene families provides insights of decapod evolution.</title>
        <authorList>
            <person name="Jeong J.-H."/>
            <person name="Song I."/>
            <person name="Kim S."/>
            <person name="Choi T."/>
            <person name="Kim D."/>
            <person name="Ryu S."/>
            <person name="Kim W."/>
        </authorList>
    </citation>
    <scope>NUCLEOTIDE SEQUENCE [LARGE SCALE GENOMIC DNA]</scope>
    <source>
        <tissue evidence="2">Muscle</tissue>
    </source>
</reference>
<name>A0A5B7GPI2_PORTR</name>
<accession>A0A5B7GPI2</accession>
<organism evidence="2 3">
    <name type="scientific">Portunus trituberculatus</name>
    <name type="common">Swimming crab</name>
    <name type="synonym">Neptunus trituberculatus</name>
    <dbReference type="NCBI Taxonomy" id="210409"/>
    <lineage>
        <taxon>Eukaryota</taxon>
        <taxon>Metazoa</taxon>
        <taxon>Ecdysozoa</taxon>
        <taxon>Arthropoda</taxon>
        <taxon>Crustacea</taxon>
        <taxon>Multicrustacea</taxon>
        <taxon>Malacostraca</taxon>
        <taxon>Eumalacostraca</taxon>
        <taxon>Eucarida</taxon>
        <taxon>Decapoda</taxon>
        <taxon>Pleocyemata</taxon>
        <taxon>Brachyura</taxon>
        <taxon>Eubrachyura</taxon>
        <taxon>Portunoidea</taxon>
        <taxon>Portunidae</taxon>
        <taxon>Portuninae</taxon>
        <taxon>Portunus</taxon>
    </lineage>
</organism>
<dbReference type="AlphaFoldDB" id="A0A5B7GPI2"/>
<evidence type="ECO:0000313" key="2">
    <source>
        <dbReference type="EMBL" id="MPC59529.1"/>
    </source>
</evidence>
<feature type="region of interest" description="Disordered" evidence="1">
    <location>
        <begin position="44"/>
        <end position="98"/>
    </location>
</feature>
<comment type="caution">
    <text evidence="2">The sequence shown here is derived from an EMBL/GenBank/DDBJ whole genome shotgun (WGS) entry which is preliminary data.</text>
</comment>
<proteinExistence type="predicted"/>
<dbReference type="EMBL" id="VSRR010016651">
    <property type="protein sequence ID" value="MPC59529.1"/>
    <property type="molecule type" value="Genomic_DNA"/>
</dbReference>
<sequence length="98" mass="10892">MSVADISHSAVRQQLSRLHVRKSDGIVWLVTSLFFHYVTGTSSSARLAGRREGVDTGEARRGETRRGDTRTAHKGKQGRGSVGDLEEKQRDGLSRREE</sequence>
<keyword evidence="3" id="KW-1185">Reference proteome</keyword>